<dbReference type="SUPFAM" id="SSF55298">
    <property type="entry name" value="YjgF-like"/>
    <property type="match status" value="1"/>
</dbReference>
<dbReference type="AlphaFoldDB" id="A0A162JKN6"/>
<dbReference type="InterPro" id="IPR013813">
    <property type="entry name" value="Endoribo_LPSP/chorism_mut-like"/>
</dbReference>
<dbReference type="CDD" id="cd02199">
    <property type="entry name" value="YjgF_YER057c_UK114_like_1"/>
    <property type="match status" value="1"/>
</dbReference>
<dbReference type="RefSeq" id="WP_062770331.1">
    <property type="nucleotide sequence ID" value="NZ_CP121027.1"/>
</dbReference>
<dbReference type="PANTHER" id="PTHR43760:SF1">
    <property type="entry name" value="ENDORIBONUCLEASE L-PSP_CHORISMATE MUTASE-LIKE DOMAIN-CONTAINING PROTEIN"/>
    <property type="match status" value="1"/>
</dbReference>
<dbReference type="Pfam" id="PF14588">
    <property type="entry name" value="YjgF_endoribonc"/>
    <property type="match status" value="1"/>
</dbReference>
<organism evidence="2 3">
    <name type="scientific">Tistrella mobilis</name>
    <dbReference type="NCBI Taxonomy" id="171437"/>
    <lineage>
        <taxon>Bacteria</taxon>
        <taxon>Pseudomonadati</taxon>
        <taxon>Pseudomonadota</taxon>
        <taxon>Alphaproteobacteria</taxon>
        <taxon>Geminicoccales</taxon>
        <taxon>Geminicoccaceae</taxon>
        <taxon>Tistrella</taxon>
    </lineage>
</organism>
<gene>
    <name evidence="2" type="ORF">AUP44_17735</name>
</gene>
<comment type="caution">
    <text evidence="2">The sequence shown here is derived from an EMBL/GenBank/DDBJ whole genome shotgun (WGS) entry which is preliminary data.</text>
</comment>
<sequence>MSGKIEARLAELGITLPVPAVPVANYVPYAVTGNLVFTSGQVPVADGAVVWKGKVGGERSIEDGAAAARLCALNCIAQLKAACGGDLDRVKRIVKVVIFVSSAAGFNGQPQVGNGASDVLVDIFGDAGKHARSAVGVNELPLDVTTEVEIVAEIA</sequence>
<feature type="domain" description="Endoribonuclease L-PSP/chorismate mutase-like" evidence="1">
    <location>
        <begin position="6"/>
        <end position="153"/>
    </location>
</feature>
<name>A0A162JKN6_9PROT</name>
<dbReference type="GeneID" id="97240420"/>
<protein>
    <recommendedName>
        <fullName evidence="1">Endoribonuclease L-PSP/chorismate mutase-like domain-containing protein</fullName>
    </recommendedName>
</protein>
<evidence type="ECO:0000313" key="2">
    <source>
        <dbReference type="EMBL" id="KYO49386.1"/>
    </source>
</evidence>
<dbReference type="Gene3D" id="3.30.1330.40">
    <property type="entry name" value="RutC-like"/>
    <property type="match status" value="1"/>
</dbReference>
<dbReference type="OrthoDB" id="9806350at2"/>
<proteinExistence type="predicted"/>
<dbReference type="InterPro" id="IPR035959">
    <property type="entry name" value="RutC-like_sf"/>
</dbReference>
<dbReference type="Proteomes" id="UP000075787">
    <property type="component" value="Unassembled WGS sequence"/>
</dbReference>
<evidence type="ECO:0000259" key="1">
    <source>
        <dbReference type="Pfam" id="PF14588"/>
    </source>
</evidence>
<dbReference type="EMBL" id="LPZR01000228">
    <property type="protein sequence ID" value="KYO49386.1"/>
    <property type="molecule type" value="Genomic_DNA"/>
</dbReference>
<accession>A0A162JKN6</accession>
<evidence type="ECO:0000313" key="3">
    <source>
        <dbReference type="Proteomes" id="UP000075787"/>
    </source>
</evidence>
<dbReference type="PANTHER" id="PTHR43760">
    <property type="entry name" value="ENDORIBONUCLEASE-RELATED"/>
    <property type="match status" value="1"/>
</dbReference>
<reference evidence="2 3" key="1">
    <citation type="submission" date="2015-12" db="EMBL/GenBank/DDBJ databases">
        <title>Genome sequence of Tistrella mobilis MCCC 1A02139.</title>
        <authorList>
            <person name="Lu L."/>
            <person name="Lai Q."/>
            <person name="Shao Z."/>
            <person name="Qian P."/>
        </authorList>
    </citation>
    <scope>NUCLEOTIDE SEQUENCE [LARGE SCALE GENOMIC DNA]</scope>
    <source>
        <strain evidence="2 3">MCCC 1A02139</strain>
    </source>
</reference>